<dbReference type="CDD" id="cd13128">
    <property type="entry name" value="MATE_Wzx_like"/>
    <property type="match status" value="1"/>
</dbReference>
<evidence type="ECO:0000256" key="1">
    <source>
        <dbReference type="ARBA" id="ARBA00004651"/>
    </source>
</evidence>
<feature type="transmembrane region" description="Helical" evidence="6">
    <location>
        <begin position="335"/>
        <end position="352"/>
    </location>
</feature>
<dbReference type="InterPro" id="IPR002797">
    <property type="entry name" value="Polysacc_synth"/>
</dbReference>
<reference evidence="7" key="1">
    <citation type="submission" date="2013-12" db="EMBL/GenBank/DDBJ databases">
        <title>A Varibaculum cambriense genome reconstructed from a premature infant gut community with otherwise low bacterial novelty that shifts toward anaerobic metabolism during the third week of life.</title>
        <authorList>
            <person name="Brown C.T."/>
            <person name="Sharon I."/>
            <person name="Thomas B.C."/>
            <person name="Castelle C.J."/>
            <person name="Morowitz M.J."/>
            <person name="Banfield J.F."/>
        </authorList>
    </citation>
    <scope>NUCLEOTIDE SEQUENCE</scope>
</reference>
<feature type="transmembrane region" description="Helical" evidence="6">
    <location>
        <begin position="15"/>
        <end position="37"/>
    </location>
</feature>
<sequence length="417" mass="47162">MGNVRKSYSVLIENIFSLLTLRALEYVLAFILVPYLIRVLGPLHFGMIAFMQGIMEYFRIFVDFGYSLTAPKAIAQAEEQKIGFLFAKYFYGKVCILIFVTLVFFAVYNLQRILLGNTIDILLFQVMYCGIIGNVLFPVWFFQGIQKMRYITILNMSGRICTMLGIFLLVKSPDDYILAAFLQACTPLIAGIFSIVWLRKRYTGLFKWPTIGEIINSYKEGWSIFVSSLAVNLYTATNIVVLGMLTNNVIVGYYSAADKLITCVRRGIYAVSDAIYPFISKMMKDDISKGLQFIKKQIFLYLVVGLIGCTSLFFFSDTIVKLLFGADYNLTVDVLRILSFVPLAVAISTVFGEETMLPLNMNSAYSRTLVLAAFFSLLSIFPLCYLWGAKGVAMTMLLTEFLIMIIMGGLLRKQLFQ</sequence>
<evidence type="ECO:0000256" key="5">
    <source>
        <dbReference type="ARBA" id="ARBA00023136"/>
    </source>
</evidence>
<dbReference type="PANTHER" id="PTHR30250:SF11">
    <property type="entry name" value="O-ANTIGEN TRANSPORTER-RELATED"/>
    <property type="match status" value="1"/>
</dbReference>
<evidence type="ECO:0000256" key="6">
    <source>
        <dbReference type="SAM" id="Phobius"/>
    </source>
</evidence>
<accession>W1WVE5</accession>
<dbReference type="Pfam" id="PF01943">
    <property type="entry name" value="Polysacc_synt"/>
    <property type="match status" value="1"/>
</dbReference>
<feature type="transmembrane region" description="Helical" evidence="6">
    <location>
        <begin position="90"/>
        <end position="110"/>
    </location>
</feature>
<evidence type="ECO:0000256" key="2">
    <source>
        <dbReference type="ARBA" id="ARBA00022475"/>
    </source>
</evidence>
<name>W1WVE5_9ZZZZ</name>
<dbReference type="PANTHER" id="PTHR30250">
    <property type="entry name" value="PST FAMILY PREDICTED COLANIC ACID TRANSPORTER"/>
    <property type="match status" value="1"/>
</dbReference>
<organism evidence="7">
    <name type="scientific">human gut metagenome</name>
    <dbReference type="NCBI Taxonomy" id="408170"/>
    <lineage>
        <taxon>unclassified sequences</taxon>
        <taxon>metagenomes</taxon>
        <taxon>organismal metagenomes</taxon>
    </lineage>
</organism>
<evidence type="ECO:0000256" key="4">
    <source>
        <dbReference type="ARBA" id="ARBA00022989"/>
    </source>
</evidence>
<dbReference type="EMBL" id="AZMM01018416">
    <property type="protein sequence ID" value="ETJ20409.1"/>
    <property type="molecule type" value="Genomic_DNA"/>
</dbReference>
<evidence type="ECO:0000256" key="3">
    <source>
        <dbReference type="ARBA" id="ARBA00022692"/>
    </source>
</evidence>
<feature type="transmembrane region" description="Helical" evidence="6">
    <location>
        <begin position="394"/>
        <end position="411"/>
    </location>
</feature>
<evidence type="ECO:0008006" key="8">
    <source>
        <dbReference type="Google" id="ProtNLM"/>
    </source>
</evidence>
<feature type="transmembrane region" description="Helical" evidence="6">
    <location>
        <begin position="122"/>
        <end position="143"/>
    </location>
</feature>
<keyword evidence="3 6" id="KW-0812">Transmembrane</keyword>
<feature type="transmembrane region" description="Helical" evidence="6">
    <location>
        <begin position="176"/>
        <end position="198"/>
    </location>
</feature>
<proteinExistence type="predicted"/>
<evidence type="ECO:0000313" key="7">
    <source>
        <dbReference type="EMBL" id="ETJ20409.1"/>
    </source>
</evidence>
<keyword evidence="5 6" id="KW-0472">Membrane</keyword>
<feature type="transmembrane region" description="Helical" evidence="6">
    <location>
        <begin position="150"/>
        <end position="170"/>
    </location>
</feature>
<dbReference type="InterPro" id="IPR050833">
    <property type="entry name" value="Poly_Biosynth_Transport"/>
</dbReference>
<dbReference type="AlphaFoldDB" id="W1WVE5"/>
<gene>
    <name evidence="7" type="ORF">Q604_UNBC18416G0010</name>
</gene>
<feature type="transmembrane region" description="Helical" evidence="6">
    <location>
        <begin position="298"/>
        <end position="315"/>
    </location>
</feature>
<comment type="caution">
    <text evidence="7">The sequence shown here is derived from an EMBL/GenBank/DDBJ whole genome shotgun (WGS) entry which is preliminary data.</text>
</comment>
<keyword evidence="2" id="KW-1003">Cell membrane</keyword>
<feature type="transmembrane region" description="Helical" evidence="6">
    <location>
        <begin position="364"/>
        <end position="388"/>
    </location>
</feature>
<protein>
    <recommendedName>
        <fullName evidence="8">Polysaccharide biosynthesis protein</fullName>
    </recommendedName>
</protein>
<keyword evidence="4 6" id="KW-1133">Transmembrane helix</keyword>
<dbReference type="GO" id="GO:0005886">
    <property type="term" value="C:plasma membrane"/>
    <property type="evidence" value="ECO:0007669"/>
    <property type="project" value="UniProtKB-SubCell"/>
</dbReference>
<comment type="subcellular location">
    <subcellularLocation>
        <location evidence="1">Cell membrane</location>
        <topology evidence="1">Multi-pass membrane protein</topology>
    </subcellularLocation>
</comment>